<evidence type="ECO:0000313" key="2">
    <source>
        <dbReference type="Proteomes" id="UP000246121"/>
    </source>
</evidence>
<evidence type="ECO:0008006" key="3">
    <source>
        <dbReference type="Google" id="ProtNLM"/>
    </source>
</evidence>
<dbReference type="VEuPathDB" id="TriTrypDB:BCY84_03158"/>
<accession>A0A2V2VIZ1</accession>
<dbReference type="VEuPathDB" id="TriTrypDB:Tc_MARK_6355"/>
<comment type="caution">
    <text evidence="1">The sequence shown here is derived from an EMBL/GenBank/DDBJ whole genome shotgun (WGS) entry which is preliminary data.</text>
</comment>
<dbReference type="Proteomes" id="UP000246121">
    <property type="component" value="Unassembled WGS sequence"/>
</dbReference>
<dbReference type="VEuPathDB" id="TriTrypDB:ECC02_003620"/>
<dbReference type="VEuPathDB" id="TriTrypDB:TCDM_01951"/>
<sequence length="507" mass="56687">MSALQPLALLVPRQIQSLVVDSGAEIVVERRPDEKRCLFLRFFDEAEREEAVRGKSTCAHIHEQVLKDLKWARSTLWNDRRLQQYLYSRDWMTWPSLPELSSMVELVRSAKETDEVPDFSGSNALKKALGIIYMEMTYPGLHALKEENLAGTLLAFGTTRRDNRIVGDTMHTLLGRGDEQRIGSSLWVLDLKTPSFTPDEAILLSLTARVREKCLRVMQPELGVAECGGSWSSVLAAQRRGTDELGPRLFCGISEGLLQFAMAPVYLAKAMCEAAERGFRVRLRVGIYLTVLQRTEVLVMTRGSCQSVATDDKLEVKAAFEERTGRSYDACAAAGLFLYLLEGETLEVAIRLRFLGPLAGKFDIMETMPLTATTQLTPVLVRHNPFAIVHGPRVVGTFPENCEVRKALSDLLLSRDPSVLPATPEPSQQSMAMKTNYTSATLTGEQLRRGVDDAIFRTLSQAPMTRAALSAHDNMARFRGLANFEAILKDSLKRNAMHQGKKYYLRE</sequence>
<dbReference type="VEuPathDB" id="TriTrypDB:TcG_05042"/>
<dbReference type="VEuPathDB" id="TriTrypDB:TcCL_ESM08494"/>
<dbReference type="VEuPathDB" id="TriTrypDB:TcBrA4_0056700"/>
<dbReference type="EMBL" id="PRFA01000019">
    <property type="protein sequence ID" value="PWU96291.1"/>
    <property type="molecule type" value="Genomic_DNA"/>
</dbReference>
<name>A0A2V2VIZ1_TRYCR</name>
<organism evidence="1 2">
    <name type="scientific">Trypanosoma cruzi</name>
    <dbReference type="NCBI Taxonomy" id="5693"/>
    <lineage>
        <taxon>Eukaryota</taxon>
        <taxon>Discoba</taxon>
        <taxon>Euglenozoa</taxon>
        <taxon>Kinetoplastea</taxon>
        <taxon>Metakinetoplastina</taxon>
        <taxon>Trypanosomatida</taxon>
        <taxon>Trypanosomatidae</taxon>
        <taxon>Trypanosoma</taxon>
        <taxon>Schizotrypanum</taxon>
    </lineage>
</organism>
<dbReference type="AlphaFoldDB" id="A0A2V2VIZ1"/>
<reference evidence="1 2" key="1">
    <citation type="journal article" date="2018" name="Microb. Genom.">
        <title>Expanding an expanded genome: long-read sequencing of Trypanosoma cruzi.</title>
        <authorList>
            <person name="Berna L."/>
            <person name="Rodriguez M."/>
            <person name="Chiribao M.L."/>
            <person name="Parodi-Talice A."/>
            <person name="Pita S."/>
            <person name="Rijo G."/>
            <person name="Alvarez-Valin F."/>
            <person name="Robello C."/>
        </authorList>
    </citation>
    <scope>NUCLEOTIDE SEQUENCE [LARGE SCALE GENOMIC DNA]</scope>
    <source>
        <strain evidence="1 2">Dm28c</strain>
    </source>
</reference>
<dbReference type="VEuPathDB" id="TriTrypDB:C4B63_19g201"/>
<dbReference type="VEuPathDB" id="TriTrypDB:TCSYLVIO_007382"/>
<proteinExistence type="predicted"/>
<dbReference type="VEuPathDB" id="TriTrypDB:TcCLB.506925.500"/>
<evidence type="ECO:0000313" key="1">
    <source>
        <dbReference type="EMBL" id="PWU96291.1"/>
    </source>
</evidence>
<dbReference type="VEuPathDB" id="TriTrypDB:C3747_9g246"/>
<protein>
    <recommendedName>
        <fullName evidence="3">Amino acid tansporter</fullName>
    </recommendedName>
</protein>
<dbReference type="VEuPathDB" id="TriTrypDB:TcYC6_0074630"/>
<gene>
    <name evidence="1" type="ORF">C4B63_19g201</name>
</gene>